<dbReference type="Pfam" id="PF13927">
    <property type="entry name" value="Ig_3"/>
    <property type="match status" value="1"/>
</dbReference>
<keyword evidence="2 6" id="KW-0472">Membrane</keyword>
<accession>A0AAV7JEE2</accession>
<keyword evidence="7" id="KW-0732">Signal</keyword>
<comment type="subcellular location">
    <subcellularLocation>
        <location evidence="1">Membrane</location>
        <topology evidence="1">Single-pass type I membrane protein</topology>
    </subcellularLocation>
</comment>
<evidence type="ECO:0000256" key="4">
    <source>
        <dbReference type="ARBA" id="ARBA00023180"/>
    </source>
</evidence>
<dbReference type="InterPro" id="IPR036116">
    <property type="entry name" value="FN3_sf"/>
</dbReference>
<keyword evidence="3" id="KW-1015">Disulfide bond</keyword>
<evidence type="ECO:0000256" key="2">
    <source>
        <dbReference type="ARBA" id="ARBA00023136"/>
    </source>
</evidence>
<dbReference type="Proteomes" id="UP001165289">
    <property type="component" value="Unassembled WGS sequence"/>
</dbReference>
<dbReference type="SUPFAM" id="SSF49265">
    <property type="entry name" value="Fibronectin type III"/>
    <property type="match status" value="1"/>
</dbReference>
<dbReference type="InterPro" id="IPR003961">
    <property type="entry name" value="FN3_dom"/>
</dbReference>
<feature type="transmembrane region" description="Helical" evidence="6">
    <location>
        <begin position="640"/>
        <end position="673"/>
    </location>
</feature>
<dbReference type="SUPFAM" id="SSF48726">
    <property type="entry name" value="Immunoglobulin"/>
    <property type="match status" value="2"/>
</dbReference>
<dbReference type="InterPro" id="IPR007110">
    <property type="entry name" value="Ig-like_dom"/>
</dbReference>
<dbReference type="PANTHER" id="PTHR11640:SF158">
    <property type="entry name" value="V-SET AND IMMUNOGLOBULIN DOMAIN-CONTAINING PROTEIN 10-LIKE 2"/>
    <property type="match status" value="1"/>
</dbReference>
<dbReference type="InterPro" id="IPR013783">
    <property type="entry name" value="Ig-like_fold"/>
</dbReference>
<dbReference type="PANTHER" id="PTHR11640">
    <property type="entry name" value="NEPHRIN"/>
    <property type="match status" value="1"/>
</dbReference>
<feature type="signal peptide" evidence="7">
    <location>
        <begin position="1"/>
        <end position="20"/>
    </location>
</feature>
<evidence type="ECO:0000259" key="9">
    <source>
        <dbReference type="PROSITE" id="PS50853"/>
    </source>
</evidence>
<keyword evidence="11" id="KW-1185">Reference proteome</keyword>
<dbReference type="GO" id="GO:0098609">
    <property type="term" value="P:cell-cell adhesion"/>
    <property type="evidence" value="ECO:0007669"/>
    <property type="project" value="TreeGrafter"/>
</dbReference>
<evidence type="ECO:0000313" key="11">
    <source>
        <dbReference type="Proteomes" id="UP001165289"/>
    </source>
</evidence>
<organism evidence="10 11">
    <name type="scientific">Oopsacas minuta</name>
    <dbReference type="NCBI Taxonomy" id="111878"/>
    <lineage>
        <taxon>Eukaryota</taxon>
        <taxon>Metazoa</taxon>
        <taxon>Porifera</taxon>
        <taxon>Hexactinellida</taxon>
        <taxon>Hexasterophora</taxon>
        <taxon>Lyssacinosida</taxon>
        <taxon>Leucopsacidae</taxon>
        <taxon>Oopsacas</taxon>
    </lineage>
</organism>
<dbReference type="GO" id="GO:0050839">
    <property type="term" value="F:cell adhesion molecule binding"/>
    <property type="evidence" value="ECO:0007669"/>
    <property type="project" value="TreeGrafter"/>
</dbReference>
<dbReference type="GO" id="GO:0005886">
    <property type="term" value="C:plasma membrane"/>
    <property type="evidence" value="ECO:0007669"/>
    <property type="project" value="TreeGrafter"/>
</dbReference>
<dbReference type="GO" id="GO:0005911">
    <property type="term" value="C:cell-cell junction"/>
    <property type="evidence" value="ECO:0007669"/>
    <property type="project" value="TreeGrafter"/>
</dbReference>
<dbReference type="EMBL" id="JAKMXF010000343">
    <property type="protein sequence ID" value="KAI6647205.1"/>
    <property type="molecule type" value="Genomic_DNA"/>
</dbReference>
<comment type="caution">
    <text evidence="10">The sequence shown here is derived from an EMBL/GenBank/DDBJ whole genome shotgun (WGS) entry which is preliminary data.</text>
</comment>
<keyword evidence="5" id="KW-0393">Immunoglobulin domain</keyword>
<feature type="domain" description="Fibronectin type-III" evidence="9">
    <location>
        <begin position="315"/>
        <end position="417"/>
    </location>
</feature>
<dbReference type="SMART" id="SM00409">
    <property type="entry name" value="IG"/>
    <property type="match status" value="2"/>
</dbReference>
<dbReference type="Gene3D" id="2.60.40.10">
    <property type="entry name" value="Immunoglobulins"/>
    <property type="match status" value="2"/>
</dbReference>
<feature type="chain" id="PRO_5043675565" evidence="7">
    <location>
        <begin position="21"/>
        <end position="730"/>
    </location>
</feature>
<evidence type="ECO:0000256" key="6">
    <source>
        <dbReference type="SAM" id="Phobius"/>
    </source>
</evidence>
<evidence type="ECO:0000256" key="5">
    <source>
        <dbReference type="ARBA" id="ARBA00023319"/>
    </source>
</evidence>
<gene>
    <name evidence="10" type="ORF">LOD99_12202</name>
</gene>
<dbReference type="InterPro" id="IPR036179">
    <property type="entry name" value="Ig-like_dom_sf"/>
</dbReference>
<dbReference type="InterPro" id="IPR003599">
    <property type="entry name" value="Ig_sub"/>
</dbReference>
<sequence length="730" mass="81579">MHFSKNFLFIFINIIPVIFCTEEFTNFSENQTRFIGDEAAFHCKFKVTEDDGSIGIFGAQSWEYKLLRSDTFILLDHEADNFTLIDISGVTGHSIIILNTVTRNEHGLAIRCTLASLSRTVFLFVYSPPGLSLSDNSYQVSEGQEEPLVVTFLTEGYPDPIYSDRFDWFYNDELLEESLYIELKSISFTLTYPLRTHTGTYSLTTHTPAGNATADFYVDVVYQPEVGIGILCLTEEYAVIGDRVTLSCGDDIQGNPTPTTMWYKNNSLASLSNTNTLTFDKVTVSDTGLYTCNISNPLGYITTETQLYVYGSASPPVWDKDENVVGATNILFVWGIPLETYGLEVDSFELRVQHTSDSSLLFEVTIPGQNLSFSISYKDGILVYPDTLYTAYIRSYTYNNTIQGNTSLPLTIRTLPSAPILTSIYSQIITSNLSAGIYLDWRLYSSGLANESVDYYQLEFRMNTTIEFAIQLQSRDFLIRNFRSHSTYFASVLGNRDGLDGEPLHTEIYTGGYGAPPTPQSILTSQILFENHTNVMLMFKSVLTPYIDFTVRVSCRNVHKKNVSLPVTSIRTLPDYLGGNLSLKLTPIKFDSVYNCTAETSNIFGNTSKFFRHIGPGFGHSATTSTTTTTTVRPPTSNTLAAFLIILTVVIILLLIILLSISGVIILVAYLCYKRSHYTDYKLENIEVPKKTTVKLSKPGEFDYEAMGANEELSVRGSVDIVARCETTSI</sequence>
<keyword evidence="6" id="KW-0812">Transmembrane</keyword>
<dbReference type="InterPro" id="IPR051275">
    <property type="entry name" value="Cell_adhesion_signaling"/>
</dbReference>
<keyword evidence="4" id="KW-0325">Glycoprotein</keyword>
<dbReference type="AlphaFoldDB" id="A0AAV7JEE2"/>
<protein>
    <submittedName>
        <fullName evidence="10">Neural cell adhesion molecule 1-A isoform X1</fullName>
    </submittedName>
</protein>
<dbReference type="PROSITE" id="PS50853">
    <property type="entry name" value="FN3"/>
    <property type="match status" value="1"/>
</dbReference>
<evidence type="ECO:0000313" key="10">
    <source>
        <dbReference type="EMBL" id="KAI6647205.1"/>
    </source>
</evidence>
<evidence type="ECO:0000256" key="3">
    <source>
        <dbReference type="ARBA" id="ARBA00023157"/>
    </source>
</evidence>
<dbReference type="InterPro" id="IPR003598">
    <property type="entry name" value="Ig_sub2"/>
</dbReference>
<evidence type="ECO:0000256" key="7">
    <source>
        <dbReference type="SAM" id="SignalP"/>
    </source>
</evidence>
<proteinExistence type="predicted"/>
<dbReference type="SMART" id="SM00408">
    <property type="entry name" value="IGc2"/>
    <property type="match status" value="1"/>
</dbReference>
<evidence type="ECO:0000256" key="1">
    <source>
        <dbReference type="ARBA" id="ARBA00004479"/>
    </source>
</evidence>
<keyword evidence="6" id="KW-1133">Transmembrane helix</keyword>
<dbReference type="PROSITE" id="PS50835">
    <property type="entry name" value="IG_LIKE"/>
    <property type="match status" value="1"/>
</dbReference>
<name>A0AAV7JEE2_9METZ</name>
<reference evidence="10 11" key="1">
    <citation type="journal article" date="2023" name="BMC Biol.">
        <title>The compact genome of the sponge Oopsacas minuta (Hexactinellida) is lacking key metazoan core genes.</title>
        <authorList>
            <person name="Santini S."/>
            <person name="Schenkelaars Q."/>
            <person name="Jourda C."/>
            <person name="Duchesne M."/>
            <person name="Belahbib H."/>
            <person name="Rocher C."/>
            <person name="Selva M."/>
            <person name="Riesgo A."/>
            <person name="Vervoort M."/>
            <person name="Leys S.P."/>
            <person name="Kodjabachian L."/>
            <person name="Le Bivic A."/>
            <person name="Borchiellini C."/>
            <person name="Claverie J.M."/>
            <person name="Renard E."/>
        </authorList>
    </citation>
    <scope>NUCLEOTIDE SEQUENCE [LARGE SCALE GENOMIC DNA]</scope>
    <source>
        <strain evidence="10">SPO-2</strain>
    </source>
</reference>
<feature type="domain" description="Ig-like" evidence="8">
    <location>
        <begin position="224"/>
        <end position="308"/>
    </location>
</feature>
<evidence type="ECO:0000259" key="8">
    <source>
        <dbReference type="PROSITE" id="PS50835"/>
    </source>
</evidence>
<dbReference type="CDD" id="cd00096">
    <property type="entry name" value="Ig"/>
    <property type="match status" value="1"/>
</dbReference>